<evidence type="ECO:0000313" key="1">
    <source>
        <dbReference type="EMBL" id="CCK74826.1"/>
    </source>
</evidence>
<protein>
    <recommendedName>
        <fullName evidence="4">Transposase</fullName>
    </recommendedName>
</protein>
<dbReference type="HOGENOM" id="CLU_2220494_0_0_6"/>
<proteinExistence type="predicted"/>
<keyword evidence="3" id="KW-1185">Reference proteome</keyword>
<evidence type="ECO:0000313" key="3">
    <source>
        <dbReference type="Proteomes" id="UP000032749"/>
    </source>
</evidence>
<dbReference type="EMBL" id="FO203512">
    <property type="protein sequence ID" value="CCK74826.1"/>
    <property type="molecule type" value="Genomic_DNA"/>
</dbReference>
<sequence>MKKLELWQSIINEWKSSGQTKQEFLKRKNINQSTFYYWIKKTSTKDADDKKGIDSFIAIPRSKPLNKLNTGEAEISLGRAKIKMSVSDTASLLISLHQAGVLHDQA</sequence>
<accession>R4YK27</accession>
<evidence type="ECO:0008006" key="4">
    <source>
        <dbReference type="Google" id="ProtNLM"/>
    </source>
</evidence>
<gene>
    <name evidence="1" type="ORF">OLEAN_C06500</name>
    <name evidence="2" type="ORF">OLEAN_C18210</name>
</gene>
<dbReference type="Proteomes" id="UP000032749">
    <property type="component" value="Chromosome"/>
</dbReference>
<dbReference type="STRING" id="698738.OLEAN_C06500"/>
<dbReference type="KEGG" id="oai:OLEAN_C06500"/>
<dbReference type="AlphaFoldDB" id="R4YK27"/>
<dbReference type="NCBIfam" id="NF047593">
    <property type="entry name" value="IS66_ISAeme5_TnpA"/>
    <property type="match status" value="1"/>
</dbReference>
<name>R4YK27_OLEAN</name>
<evidence type="ECO:0000313" key="2">
    <source>
        <dbReference type="EMBL" id="CCK75997.1"/>
    </source>
</evidence>
<organism evidence="1 3">
    <name type="scientific">Oleispira antarctica RB-8</name>
    <dbReference type="NCBI Taxonomy" id="698738"/>
    <lineage>
        <taxon>Bacteria</taxon>
        <taxon>Pseudomonadati</taxon>
        <taxon>Pseudomonadota</taxon>
        <taxon>Gammaproteobacteria</taxon>
        <taxon>Oceanospirillales</taxon>
        <taxon>Oceanospirillaceae</taxon>
        <taxon>Oleispira</taxon>
    </lineage>
</organism>
<dbReference type="EMBL" id="FO203512">
    <property type="protein sequence ID" value="CCK75997.1"/>
    <property type="molecule type" value="Genomic_DNA"/>
</dbReference>
<dbReference type="KEGG" id="oai:OLEAN_C18210"/>
<reference evidence="1 3" key="1">
    <citation type="journal article" date="2013" name="Nat. Commun.">
        <title>Genome sequence and functional genomic analysis of the oil-degrading bacterium Oleispira antarctica.</title>
        <authorList>
            <person name="Kube M."/>
            <person name="Chernikova T.N."/>
            <person name="Al-Ramahi Y."/>
            <person name="Beloqui A."/>
            <person name="Lopez-Cortez N."/>
            <person name="Guazzaroni M.E."/>
            <person name="Heipieper H.J."/>
            <person name="Klages S."/>
            <person name="Kotsyurbenko O.R."/>
            <person name="Langer I."/>
            <person name="Nechitaylo T.Y."/>
            <person name="Lunsdorf H."/>
            <person name="Fernandez M."/>
            <person name="Juarez S."/>
            <person name="Ciordia S."/>
            <person name="Singer A."/>
            <person name="Kagan O."/>
            <person name="Egorova O."/>
            <person name="Petit P.A."/>
            <person name="Stogios P."/>
            <person name="Kim Y."/>
            <person name="Tchigvintsev A."/>
            <person name="Flick R."/>
            <person name="Denaro R."/>
            <person name="Genovese M."/>
            <person name="Albar J.P."/>
            <person name="Reva O.N."/>
            <person name="Martinez-Gomariz M."/>
            <person name="Tran H."/>
            <person name="Ferrer M."/>
            <person name="Savchenko A."/>
            <person name="Yakunin A.F."/>
            <person name="Yakimov M.M."/>
            <person name="Golyshina O.V."/>
            <person name="Reinhardt R."/>
            <person name="Golyshin P.N."/>
        </authorList>
    </citation>
    <scope>NUCLEOTIDE SEQUENCE [LARGE SCALE GENOMIC DNA]</scope>
</reference>
<dbReference type="OrthoDB" id="5570480at2"/>